<dbReference type="RefSeq" id="WP_092480633.1">
    <property type="nucleotide sequence ID" value="NZ_FOXW01000005.1"/>
</dbReference>
<dbReference type="AlphaFoldDB" id="A0A1I5XT33"/>
<reference evidence="1 2" key="1">
    <citation type="submission" date="2016-10" db="EMBL/GenBank/DDBJ databases">
        <authorList>
            <person name="de Groot N.N."/>
        </authorList>
    </citation>
    <scope>NUCLEOTIDE SEQUENCE [LARGE SCALE GENOMIC DNA]</scope>
    <source>
        <strain evidence="1 2">DSM 20581</strain>
    </source>
</reference>
<gene>
    <name evidence="1" type="ORF">SAMN04488506_1606</name>
</gene>
<proteinExistence type="predicted"/>
<dbReference type="Pfam" id="PF11184">
    <property type="entry name" value="DUF2969"/>
    <property type="match status" value="1"/>
</dbReference>
<dbReference type="EMBL" id="FOXW01000005">
    <property type="protein sequence ID" value="SFQ35070.1"/>
    <property type="molecule type" value="Genomic_DNA"/>
</dbReference>
<protein>
    <recommendedName>
        <fullName evidence="3">DUF2969 domain-containing protein</fullName>
    </recommendedName>
</protein>
<organism evidence="1 2">
    <name type="scientific">Desemzia incerta</name>
    <dbReference type="NCBI Taxonomy" id="82801"/>
    <lineage>
        <taxon>Bacteria</taxon>
        <taxon>Bacillati</taxon>
        <taxon>Bacillota</taxon>
        <taxon>Bacilli</taxon>
        <taxon>Lactobacillales</taxon>
        <taxon>Carnobacteriaceae</taxon>
        <taxon>Desemzia</taxon>
    </lineage>
</organism>
<evidence type="ECO:0008006" key="3">
    <source>
        <dbReference type="Google" id="ProtNLM"/>
    </source>
</evidence>
<evidence type="ECO:0000313" key="2">
    <source>
        <dbReference type="Proteomes" id="UP000199136"/>
    </source>
</evidence>
<dbReference type="OrthoDB" id="2168536at2"/>
<dbReference type="STRING" id="82801.SAMN04488506_1606"/>
<keyword evidence="2" id="KW-1185">Reference proteome</keyword>
<evidence type="ECO:0000313" key="1">
    <source>
        <dbReference type="EMBL" id="SFQ35070.1"/>
    </source>
</evidence>
<dbReference type="InterPro" id="IPR021351">
    <property type="entry name" value="DUF2969"/>
</dbReference>
<accession>A0A1I5XT33</accession>
<sequence>MSKRNKKSEVMIKETNRNSEDFTELELFVGNEKIGTIQQEKEQAITTINKNGNQAKAKNIDEAINNLIMDYNLHYM</sequence>
<name>A0A1I5XT33_9LACT</name>
<dbReference type="Proteomes" id="UP000199136">
    <property type="component" value="Unassembled WGS sequence"/>
</dbReference>